<dbReference type="EMBL" id="LQNT01000009">
    <property type="protein sequence ID" value="KZE38888.1"/>
    <property type="molecule type" value="Genomic_DNA"/>
</dbReference>
<feature type="domain" description="Glycosyl transferase family 1" evidence="1">
    <location>
        <begin position="165"/>
        <end position="316"/>
    </location>
</feature>
<dbReference type="Gene3D" id="3.40.50.2000">
    <property type="entry name" value="Glycogen Phosphorylase B"/>
    <property type="match status" value="2"/>
</dbReference>
<comment type="caution">
    <text evidence="2">The sequence shown here is derived from an EMBL/GenBank/DDBJ whole genome shotgun (WGS) entry which is preliminary data.</text>
</comment>
<gene>
    <name evidence="2" type="ORF">AV656_08285</name>
</gene>
<proteinExistence type="predicted"/>
<dbReference type="SUPFAM" id="SSF53756">
    <property type="entry name" value="UDP-Glycosyltransferase/glycogen phosphorylase"/>
    <property type="match status" value="1"/>
</dbReference>
<dbReference type="Proteomes" id="UP000076490">
    <property type="component" value="Unassembled WGS sequence"/>
</dbReference>
<dbReference type="InterPro" id="IPR001296">
    <property type="entry name" value="Glyco_trans_1"/>
</dbReference>
<reference evidence="2 3" key="1">
    <citation type="submission" date="2016-01" db="EMBL/GenBank/DDBJ databases">
        <title>Whole genome sequencing of Bhargavaea cecembensis T14.</title>
        <authorList>
            <person name="Hong K.W."/>
        </authorList>
    </citation>
    <scope>NUCLEOTIDE SEQUENCE [LARGE SCALE GENOMIC DNA]</scope>
    <source>
        <strain evidence="2 3">T14</strain>
    </source>
</reference>
<protein>
    <recommendedName>
        <fullName evidence="1">Glycosyl transferase family 1 domain-containing protein</fullName>
    </recommendedName>
</protein>
<name>A0A165H640_9BACL</name>
<dbReference type="RefSeq" id="WP_063180870.1">
    <property type="nucleotide sequence ID" value="NZ_LQNT01000009.1"/>
</dbReference>
<dbReference type="PANTHER" id="PTHR12526">
    <property type="entry name" value="GLYCOSYLTRANSFERASE"/>
    <property type="match status" value="1"/>
</dbReference>
<dbReference type="Pfam" id="PF00534">
    <property type="entry name" value="Glycos_transf_1"/>
    <property type="match status" value="1"/>
</dbReference>
<dbReference type="GO" id="GO:0016757">
    <property type="term" value="F:glycosyltransferase activity"/>
    <property type="evidence" value="ECO:0007669"/>
    <property type="project" value="InterPro"/>
</dbReference>
<dbReference type="AlphaFoldDB" id="A0A165H640"/>
<sequence length="350" mass="40540">MGKVKILLGSYVGSVNAQDINCYEIAKRLNSDIFEVHVLHQKNKVDLGNNVHFHRISNNRLIKNLSKLFKMATLNADIYYLPRIEKIDIIFAKIFGKKRCIVSSVEIQNVYENKKYDDFFNKYIFDYFCISNFLNKLNVKHWNKECQVLYLGSNNSKDDVNFINNGNLKKIAFVGSFEERKKPLDYLKVAKSFPDIEFIMIGSGSLSGEVDQYIKSHNLKNVKTLGRLQNSEVYKELTTCDLLLIVSDKEGLPKVVLEAASVGMPTIYISKNYKVDYIEDGINGFAVQNLNEMMNRINELLSNEDQFKNMRTEAYKLAAKYSWDNVINDYEKYFLDTYNMYIKSSYNSPS</sequence>
<evidence type="ECO:0000313" key="2">
    <source>
        <dbReference type="EMBL" id="KZE38888.1"/>
    </source>
</evidence>
<accession>A0A165H640</accession>
<dbReference type="OrthoDB" id="2613830at2"/>
<evidence type="ECO:0000259" key="1">
    <source>
        <dbReference type="Pfam" id="PF00534"/>
    </source>
</evidence>
<organism evidence="2 3">
    <name type="scientific">Bhargavaea cecembensis</name>
    <dbReference type="NCBI Taxonomy" id="394098"/>
    <lineage>
        <taxon>Bacteria</taxon>
        <taxon>Bacillati</taxon>
        <taxon>Bacillota</taxon>
        <taxon>Bacilli</taxon>
        <taxon>Bacillales</taxon>
        <taxon>Caryophanaceae</taxon>
        <taxon>Bhargavaea</taxon>
    </lineage>
</organism>
<evidence type="ECO:0000313" key="3">
    <source>
        <dbReference type="Proteomes" id="UP000076490"/>
    </source>
</evidence>